<dbReference type="Gene3D" id="3.40.190.290">
    <property type="match status" value="1"/>
</dbReference>
<dbReference type="NCBIfam" id="TIGR03298">
    <property type="entry name" value="argP"/>
    <property type="match status" value="1"/>
</dbReference>
<dbReference type="NCBIfam" id="NF009888">
    <property type="entry name" value="PRK13348.1"/>
    <property type="match status" value="1"/>
</dbReference>
<dbReference type="Pfam" id="PF00126">
    <property type="entry name" value="HTH_1"/>
    <property type="match status" value="1"/>
</dbReference>
<dbReference type="PRINTS" id="PR00039">
    <property type="entry name" value="HTHLYSR"/>
</dbReference>
<dbReference type="GO" id="GO:0003677">
    <property type="term" value="F:DNA binding"/>
    <property type="evidence" value="ECO:0007669"/>
    <property type="project" value="UniProtKB-KW"/>
</dbReference>
<protein>
    <submittedName>
        <fullName evidence="6">Transcriptional regulator ArgP</fullName>
    </submittedName>
</protein>
<evidence type="ECO:0000313" key="7">
    <source>
        <dbReference type="Proteomes" id="UP000094969"/>
    </source>
</evidence>
<dbReference type="Pfam" id="PF03466">
    <property type="entry name" value="LysR_substrate"/>
    <property type="match status" value="1"/>
</dbReference>
<keyword evidence="4" id="KW-0804">Transcription</keyword>
<gene>
    <name evidence="6" type="ORF">BHK69_12080</name>
</gene>
<evidence type="ECO:0000313" key="6">
    <source>
        <dbReference type="EMBL" id="AOO81103.1"/>
    </source>
</evidence>
<dbReference type="InterPro" id="IPR036388">
    <property type="entry name" value="WH-like_DNA-bd_sf"/>
</dbReference>
<dbReference type="Gene3D" id="1.10.10.10">
    <property type="entry name" value="Winged helix-like DNA-binding domain superfamily/Winged helix DNA-binding domain"/>
    <property type="match status" value="1"/>
</dbReference>
<organism evidence="6 7">
    <name type="scientific">Bosea vaviloviae</name>
    <dbReference type="NCBI Taxonomy" id="1526658"/>
    <lineage>
        <taxon>Bacteria</taxon>
        <taxon>Pseudomonadati</taxon>
        <taxon>Pseudomonadota</taxon>
        <taxon>Alphaproteobacteria</taxon>
        <taxon>Hyphomicrobiales</taxon>
        <taxon>Boseaceae</taxon>
        <taxon>Bosea</taxon>
    </lineage>
</organism>
<dbReference type="InterPro" id="IPR050176">
    <property type="entry name" value="LTTR"/>
</dbReference>
<evidence type="ECO:0000259" key="5">
    <source>
        <dbReference type="PROSITE" id="PS50931"/>
    </source>
</evidence>
<evidence type="ECO:0000256" key="4">
    <source>
        <dbReference type="ARBA" id="ARBA00023163"/>
    </source>
</evidence>
<accession>A0A1D7U154</accession>
<dbReference type="PANTHER" id="PTHR30579:SF2">
    <property type="entry name" value="HTH-TYPE TRANSCRIPTIONAL REGULATOR ARGP"/>
    <property type="match status" value="1"/>
</dbReference>
<sequence>MLDYSALRAVAAVVQAGSFEQAAHSLNVTPSAISQRVKQLEERLGLVLIVRGAPCVATEKGAWLCRHMEQVGMLEGELLRHLPAAGIGAARHKVTLHVATNADSLGTWFLKAVSHFTRRSEHLLNLAVDDQDHTAEWLQRGHVVAAVTSLGKPVQGCRRVALGALRYRATASPDFMVRHFPKGVTPDALALAPALTFNQKDRLQGQWLQQVVGRKFAHPTHWLPSTQSFVDGAVMGIGWGMNPIQLVDQHLRSGRLIELIPDTPIDIPLFWQVNRLSADHLAELTREVVAVARSELVDGKL</sequence>
<dbReference type="SUPFAM" id="SSF53850">
    <property type="entry name" value="Periplasmic binding protein-like II"/>
    <property type="match status" value="1"/>
</dbReference>
<evidence type="ECO:0000256" key="3">
    <source>
        <dbReference type="ARBA" id="ARBA00023125"/>
    </source>
</evidence>
<dbReference type="PANTHER" id="PTHR30579">
    <property type="entry name" value="TRANSCRIPTIONAL REGULATOR"/>
    <property type="match status" value="1"/>
</dbReference>
<dbReference type="OrthoDB" id="3252676at2"/>
<dbReference type="InterPro" id="IPR005119">
    <property type="entry name" value="LysR_subst-bd"/>
</dbReference>
<name>A0A1D7U154_9HYPH</name>
<dbReference type="AlphaFoldDB" id="A0A1D7U154"/>
<keyword evidence="7" id="KW-1185">Reference proteome</keyword>
<dbReference type="Proteomes" id="UP000094969">
    <property type="component" value="Chromosome"/>
</dbReference>
<dbReference type="SUPFAM" id="SSF46785">
    <property type="entry name" value="Winged helix' DNA-binding domain"/>
    <property type="match status" value="1"/>
</dbReference>
<dbReference type="InterPro" id="IPR000847">
    <property type="entry name" value="LysR_HTH_N"/>
</dbReference>
<dbReference type="EMBL" id="CP017147">
    <property type="protein sequence ID" value="AOO81103.1"/>
    <property type="molecule type" value="Genomic_DNA"/>
</dbReference>
<dbReference type="InterPro" id="IPR036390">
    <property type="entry name" value="WH_DNA-bd_sf"/>
</dbReference>
<dbReference type="KEGG" id="bvv:BHK69_12080"/>
<dbReference type="NCBIfam" id="NF002964">
    <property type="entry name" value="PRK03635.1"/>
    <property type="match status" value="1"/>
</dbReference>
<dbReference type="PROSITE" id="PS50931">
    <property type="entry name" value="HTH_LYSR"/>
    <property type="match status" value="1"/>
</dbReference>
<keyword evidence="2" id="KW-0805">Transcription regulation</keyword>
<reference evidence="6 7" key="1">
    <citation type="journal article" date="2015" name="Antonie Van Leeuwenhoek">
        <title>Bosea vaviloviae sp. nov., a new species of slow-growing rhizobia isolated from nodules of the relict species Vavilovia formosa (Stev.) Fed.</title>
        <authorList>
            <person name="Safronova V.I."/>
            <person name="Kuznetsova I.G."/>
            <person name="Sazanova A.L."/>
            <person name="Kimeklis A.K."/>
            <person name="Belimov A.A."/>
            <person name="Andronov E.E."/>
            <person name="Pinaev A.G."/>
            <person name="Chizhevskaya E.P."/>
            <person name="Pukhaev A.R."/>
            <person name="Popov K.P."/>
            <person name="Willems A."/>
            <person name="Tikhonovich I.A."/>
        </authorList>
    </citation>
    <scope>NUCLEOTIDE SEQUENCE [LARGE SCALE GENOMIC DNA]</scope>
    <source>
        <strain evidence="6 7">Vaf18</strain>
    </source>
</reference>
<keyword evidence="3" id="KW-0238">DNA-binding</keyword>
<dbReference type="GO" id="GO:0003700">
    <property type="term" value="F:DNA-binding transcription factor activity"/>
    <property type="evidence" value="ECO:0007669"/>
    <property type="project" value="InterPro"/>
</dbReference>
<evidence type="ECO:0000256" key="2">
    <source>
        <dbReference type="ARBA" id="ARBA00023015"/>
    </source>
</evidence>
<dbReference type="InterPro" id="IPR017685">
    <property type="entry name" value="ArgP"/>
</dbReference>
<dbReference type="RefSeq" id="WP_069690318.1">
    <property type="nucleotide sequence ID" value="NZ_CP017147.1"/>
</dbReference>
<comment type="similarity">
    <text evidence="1">Belongs to the LysR transcriptional regulatory family.</text>
</comment>
<proteinExistence type="inferred from homology"/>
<feature type="domain" description="HTH lysR-type" evidence="5">
    <location>
        <begin position="2"/>
        <end position="58"/>
    </location>
</feature>
<evidence type="ECO:0000256" key="1">
    <source>
        <dbReference type="ARBA" id="ARBA00009437"/>
    </source>
</evidence>